<proteinExistence type="predicted"/>
<keyword evidence="2" id="KW-1185">Reference proteome</keyword>
<evidence type="ECO:0000313" key="1">
    <source>
        <dbReference type="EMBL" id="CAB3802677.1"/>
    </source>
</evidence>
<protein>
    <submittedName>
        <fullName evidence="1">Uncharacterized protein</fullName>
    </submittedName>
</protein>
<gene>
    <name evidence="1" type="ORF">LMG28688_05613</name>
</gene>
<dbReference type="Proteomes" id="UP000494119">
    <property type="component" value="Unassembled WGS sequence"/>
</dbReference>
<dbReference type="AlphaFoldDB" id="A0A6J5GNV8"/>
<evidence type="ECO:0000313" key="2">
    <source>
        <dbReference type="Proteomes" id="UP000494119"/>
    </source>
</evidence>
<reference evidence="1 2" key="1">
    <citation type="submission" date="2020-04" db="EMBL/GenBank/DDBJ databases">
        <authorList>
            <person name="De Canck E."/>
        </authorList>
    </citation>
    <scope>NUCLEOTIDE SEQUENCE [LARGE SCALE GENOMIC DNA]</scope>
    <source>
        <strain evidence="1 2">LMG 28688</strain>
    </source>
</reference>
<accession>A0A6J5GNV8</accession>
<dbReference type="EMBL" id="CADIKL010000038">
    <property type="protein sequence ID" value="CAB3802677.1"/>
    <property type="molecule type" value="Genomic_DNA"/>
</dbReference>
<dbReference type="RefSeq" id="WP_175197433.1">
    <property type="nucleotide sequence ID" value="NZ_CADIKL010000038.1"/>
</dbReference>
<sequence length="67" mass="7636">MFRNKVAYLYIDQRKASLVGKTPADSESNYKNDETLQKLNSWLDSIQDQLKVVETLPMSKTATGNQL</sequence>
<organism evidence="1 2">
    <name type="scientific">Paraburkholderia caffeinitolerans</name>
    <dbReference type="NCBI Taxonomy" id="1723730"/>
    <lineage>
        <taxon>Bacteria</taxon>
        <taxon>Pseudomonadati</taxon>
        <taxon>Pseudomonadota</taxon>
        <taxon>Betaproteobacteria</taxon>
        <taxon>Burkholderiales</taxon>
        <taxon>Burkholderiaceae</taxon>
        <taxon>Paraburkholderia</taxon>
    </lineage>
</organism>
<name>A0A6J5GNV8_9BURK</name>